<organism evidence="1 2">
    <name type="scientific">Seonamhaeicola marinus</name>
    <dbReference type="NCBI Taxonomy" id="1912246"/>
    <lineage>
        <taxon>Bacteria</taxon>
        <taxon>Pseudomonadati</taxon>
        <taxon>Bacteroidota</taxon>
        <taxon>Flavobacteriia</taxon>
        <taxon>Flavobacteriales</taxon>
        <taxon>Flavobacteriaceae</taxon>
    </lineage>
</organism>
<evidence type="ECO:0000313" key="2">
    <source>
        <dbReference type="Proteomes" id="UP000323930"/>
    </source>
</evidence>
<dbReference type="GO" id="GO:0032259">
    <property type="term" value="P:methylation"/>
    <property type="evidence" value="ECO:0007669"/>
    <property type="project" value="UniProtKB-KW"/>
</dbReference>
<name>A0A5D0IXZ6_9FLAO</name>
<protein>
    <submittedName>
        <fullName evidence="1">Class I SAM-dependent methyltransferase</fullName>
    </submittedName>
</protein>
<evidence type="ECO:0000313" key="1">
    <source>
        <dbReference type="EMBL" id="TYA88071.1"/>
    </source>
</evidence>
<proteinExistence type="predicted"/>
<keyword evidence="2" id="KW-1185">Reference proteome</keyword>
<comment type="caution">
    <text evidence="1">The sequence shown here is derived from an EMBL/GenBank/DDBJ whole genome shotgun (WGS) entry which is preliminary data.</text>
</comment>
<dbReference type="GO" id="GO:0008168">
    <property type="term" value="F:methyltransferase activity"/>
    <property type="evidence" value="ECO:0007669"/>
    <property type="project" value="UniProtKB-KW"/>
</dbReference>
<accession>A0A5D0IXZ6</accession>
<reference evidence="1 2" key="1">
    <citation type="submission" date="2019-08" db="EMBL/GenBank/DDBJ databases">
        <title>Seonamhaeicola sediminis sp. nov., isolated from marine sediment.</title>
        <authorList>
            <person name="Cao W.R."/>
        </authorList>
    </citation>
    <scope>NUCLEOTIDE SEQUENCE [LARGE SCALE GENOMIC DNA]</scope>
    <source>
        <strain evidence="1 2">B011</strain>
    </source>
</reference>
<feature type="non-terminal residue" evidence="1">
    <location>
        <position position="1"/>
    </location>
</feature>
<dbReference type="EMBL" id="VSDQ01000274">
    <property type="protein sequence ID" value="TYA88071.1"/>
    <property type="molecule type" value="Genomic_DNA"/>
</dbReference>
<dbReference type="Proteomes" id="UP000323930">
    <property type="component" value="Unassembled WGS sequence"/>
</dbReference>
<dbReference type="AlphaFoldDB" id="A0A5D0IXZ6"/>
<keyword evidence="1" id="KW-0489">Methyltransferase</keyword>
<gene>
    <name evidence="1" type="ORF">FUA24_03925</name>
</gene>
<keyword evidence="1" id="KW-0808">Transferase</keyword>
<sequence length="59" mass="7198">TTHNNTIFIFDDIYWSKGMTEAWETIKQHPKVTVTINTFYWGFVFFRKEQAKEHFVIRV</sequence>